<dbReference type="NCBIfam" id="TIGR02785">
    <property type="entry name" value="addA_Gpos"/>
    <property type="match status" value="1"/>
</dbReference>
<dbReference type="InterPro" id="IPR014017">
    <property type="entry name" value="DNA_helicase_UvrD-like_C"/>
</dbReference>
<evidence type="ECO:0000256" key="6">
    <source>
        <dbReference type="ARBA" id="ARBA00022839"/>
    </source>
</evidence>
<dbReference type="InterPro" id="IPR014016">
    <property type="entry name" value="UvrD-like_ATP-bd"/>
</dbReference>
<protein>
    <recommendedName>
        <fullName evidence="13">ATP-dependent helicase/nuclease subunit A</fullName>
        <ecNumber evidence="13">3.1.-.-</ecNumber>
        <ecNumber evidence="13">5.6.2.4</ecNumber>
    </recommendedName>
    <alternativeName>
        <fullName evidence="13">ATP-dependent helicase/nuclease AddA</fullName>
    </alternativeName>
    <alternativeName>
        <fullName evidence="13">DNA 3'-5' helicase AddA</fullName>
    </alternativeName>
</protein>
<dbReference type="Pfam" id="PF12705">
    <property type="entry name" value="PDDEXK_1"/>
    <property type="match status" value="1"/>
</dbReference>
<keyword evidence="18" id="KW-1185">Reference proteome</keyword>
<evidence type="ECO:0000256" key="10">
    <source>
        <dbReference type="ARBA" id="ARBA00023235"/>
    </source>
</evidence>
<keyword evidence="9 13" id="KW-0234">DNA repair</keyword>
<evidence type="ECO:0000256" key="1">
    <source>
        <dbReference type="ARBA" id="ARBA00022722"/>
    </source>
</evidence>
<dbReference type="GO" id="GO:0016787">
    <property type="term" value="F:hydrolase activity"/>
    <property type="evidence" value="ECO:0007669"/>
    <property type="project" value="UniProtKB-KW"/>
</dbReference>
<evidence type="ECO:0000313" key="17">
    <source>
        <dbReference type="EMBL" id="MFC6038046.1"/>
    </source>
</evidence>
<dbReference type="Proteomes" id="UP001596170">
    <property type="component" value="Unassembled WGS sequence"/>
</dbReference>
<evidence type="ECO:0000313" key="18">
    <source>
        <dbReference type="Proteomes" id="UP001596170"/>
    </source>
</evidence>
<accession>A0ABW1L4D7</accession>
<keyword evidence="8 13" id="KW-0238">DNA-binding</keyword>
<sequence>MLIPTKPQDVTWTDAQWRSIFAEGRDILVSAAAGSGKTAVLIERLIQKMIRQTNPVDVDELLVVTFTNASAAEMRHRMAEALEKELVKDPTSSHLRRQLSLLNKAQISTLHSFCLSIVKQYAYVLDLDPGFRLANEAEAALIRDDVLADVLETAYKADNPEEIYRLVDSFTTDRDDQLIETLVEKLHGAASVHPEPKKWLLSIPVGYDVPSDMQIDELPFIDALKLTIQHTLEEAYAMTEEMRQFALQPAGPAPYGTTVEQDQQLIAEGIRRISTQSWQSTFDYFQSIKFATAARIPKETFDEELIQKAKDKRDQLKKRVNGIKDAYFTRTPARLLDEMRLMHPMLKTLVDLTLIYGEQYRLAKSDRGLVDFSDLEHFALQILTTEENGQLIPSNIAKDVMAQYKEVLVDEYQDTNRLQETILQIVKSGTEANGNMFMVGDVKQSIYRFRLAEPMLFLAKYLMFTTEALDTGVKIDLNANFRSRPEVLHATNFIFSQIMGKRVGEIEYDEAAALKPGAPYPDQQHSTVELTLLSQQQDEEESTEDDTEVNEEIQELEELKKSQWEARYIIGKIRKLMDAQTMVVDAWTKNERPLEYRDIVILMRSMTWSADLTEEFKQAGIPLYANLSKGYFDALEVMIMLNTLRIVDNPYQDIPLASVLRAPFVGLTESELSHIRLSEPKEPFYEALKKFVRIGGSGINPETAEKLQRFFLHYEEWRDLARRGSLADLIWRIYMDTHYYEMVGAMPGGKQRQANLRALHDRALSYEKSSFRGLFRFLRFIDRMKKRGDDLGTARAMSEKENVVRLMTIHSSKGLEFPYVFIAGLGRDFNQMDFNELYLFDQTFGLAVKAVDPDKRIAYTSLPFLAMKEKKQLELKSEEMRVLYVAMTRAKEKLMLVATVKDAQKSIGKWQDIAVSSGDRLPEYVRSRAKGFLDWIGPAVARHPDFSLWQGHAHMGLKHPSKWSFETIFVEDLREIFVELESSQSTDITTAKVVSTEMKDEIERRFNAVYPFERSVTKRSKQSVSELKRLDQLRKEEEPEFFRPSQVQQAIKSVYKRPAFLQQGERKLTSAEIGTAMHTAMQHVDMHVEPNKGTIDTFIQQLADKQLLTSNEANSIKADALGAFLQSPLASRLRQAKQVLREVPFTYGLTDDDGDTQILQGIADCLFQEADGDWVLLDYKTDRIKGVLITEASILREMHHRYGLQLSLYKQAIEHILAITIKEKILYLFDADQTILLED</sequence>
<comment type="catalytic activity">
    <reaction evidence="11 13">
        <text>Couples ATP hydrolysis with the unwinding of duplex DNA by translocating in the 3'-5' direction.</text>
        <dbReference type="EC" id="5.6.2.4"/>
    </reaction>
</comment>
<keyword evidence="6 13" id="KW-0269">Exonuclease</keyword>
<reference evidence="18" key="1">
    <citation type="journal article" date="2019" name="Int. J. Syst. Evol. Microbiol.">
        <title>The Global Catalogue of Microorganisms (GCM) 10K type strain sequencing project: providing services to taxonomists for standard genome sequencing and annotation.</title>
        <authorList>
            <consortium name="The Broad Institute Genomics Platform"/>
            <consortium name="The Broad Institute Genome Sequencing Center for Infectious Disease"/>
            <person name="Wu L."/>
            <person name="Ma J."/>
        </authorList>
    </citation>
    <scope>NUCLEOTIDE SEQUENCE [LARGE SCALE GENOMIC DNA]</scope>
    <source>
        <strain evidence="18">CCUG 54527</strain>
    </source>
</reference>
<evidence type="ECO:0000256" key="3">
    <source>
        <dbReference type="ARBA" id="ARBA00022763"/>
    </source>
</evidence>
<keyword evidence="7 13" id="KW-0067">ATP-binding</keyword>
<dbReference type="SUPFAM" id="SSF52540">
    <property type="entry name" value="P-loop containing nucleoside triphosphate hydrolases"/>
    <property type="match status" value="1"/>
</dbReference>
<dbReference type="InterPro" id="IPR000212">
    <property type="entry name" value="DNA_helicase_UvrD/REP"/>
</dbReference>
<dbReference type="Gene3D" id="3.40.50.300">
    <property type="entry name" value="P-loop containing nucleotide triphosphate hydrolases"/>
    <property type="match status" value="4"/>
</dbReference>
<feature type="domain" description="UvrD-like helicase ATP-binding" evidence="15">
    <location>
        <begin position="10"/>
        <end position="484"/>
    </location>
</feature>
<dbReference type="RefSeq" id="WP_377732046.1">
    <property type="nucleotide sequence ID" value="NZ_JBHSRI010000002.1"/>
</dbReference>
<keyword evidence="5 13" id="KW-0347">Helicase</keyword>
<name>A0ABW1L4D7_9BACL</name>
<evidence type="ECO:0000256" key="2">
    <source>
        <dbReference type="ARBA" id="ARBA00022741"/>
    </source>
</evidence>
<evidence type="ECO:0000256" key="8">
    <source>
        <dbReference type="ARBA" id="ARBA00023125"/>
    </source>
</evidence>
<comment type="function">
    <text evidence="13">The heterodimer acts as both an ATP-dependent DNA helicase and an ATP-dependent, dual-direction single-stranded exonuclease. Recognizes the chi site generating a DNA molecule suitable for the initiation of homologous recombination. The AddA nuclease domain is required for chi fragment generation; this subunit has the helicase and 3' -&gt; 5' nuclease activities.</text>
</comment>
<dbReference type="SUPFAM" id="SSF52980">
    <property type="entry name" value="Restriction endonuclease-like"/>
    <property type="match status" value="1"/>
</dbReference>
<proteinExistence type="inferred from homology"/>
<comment type="similarity">
    <text evidence="13">Belongs to the helicase family. AddA subfamily.</text>
</comment>
<keyword evidence="10 13" id="KW-0413">Isomerase</keyword>
<gene>
    <name evidence="13 17" type="primary">addA</name>
    <name evidence="17" type="ORF">ACFPYN_01135</name>
</gene>
<dbReference type="EC" id="3.1.-.-" evidence="13"/>
<dbReference type="InterPro" id="IPR027417">
    <property type="entry name" value="P-loop_NTPase"/>
</dbReference>
<evidence type="ECO:0000256" key="9">
    <source>
        <dbReference type="ARBA" id="ARBA00023204"/>
    </source>
</evidence>
<dbReference type="InterPro" id="IPR011604">
    <property type="entry name" value="PDDEXK-like_dom_sf"/>
</dbReference>
<keyword evidence="2 13" id="KW-0547">Nucleotide-binding</keyword>
<keyword evidence="1 13" id="KW-0540">Nuclease</keyword>
<dbReference type="PANTHER" id="PTHR11070">
    <property type="entry name" value="UVRD / RECB / PCRA DNA HELICASE FAMILY MEMBER"/>
    <property type="match status" value="1"/>
</dbReference>
<comment type="subunit">
    <text evidence="13">Heterodimer of AddA and AddB/RexB.</text>
</comment>
<dbReference type="InterPro" id="IPR011335">
    <property type="entry name" value="Restrct_endonuc-II-like"/>
</dbReference>
<comment type="catalytic activity">
    <reaction evidence="12 13">
        <text>ATP + H2O = ADP + phosphate + H(+)</text>
        <dbReference type="Rhea" id="RHEA:13065"/>
        <dbReference type="ChEBI" id="CHEBI:15377"/>
        <dbReference type="ChEBI" id="CHEBI:15378"/>
        <dbReference type="ChEBI" id="CHEBI:30616"/>
        <dbReference type="ChEBI" id="CHEBI:43474"/>
        <dbReference type="ChEBI" id="CHEBI:456216"/>
        <dbReference type="EC" id="5.6.2.4"/>
    </reaction>
</comment>
<evidence type="ECO:0000256" key="7">
    <source>
        <dbReference type="ARBA" id="ARBA00022840"/>
    </source>
</evidence>
<evidence type="ECO:0000256" key="14">
    <source>
        <dbReference type="PROSITE-ProRule" id="PRU00560"/>
    </source>
</evidence>
<dbReference type="GO" id="GO:0003678">
    <property type="term" value="F:DNA helicase activity"/>
    <property type="evidence" value="ECO:0007669"/>
    <property type="project" value="UniProtKB-EC"/>
</dbReference>
<keyword evidence="3 13" id="KW-0227">DNA damage</keyword>
<evidence type="ECO:0000256" key="4">
    <source>
        <dbReference type="ARBA" id="ARBA00022801"/>
    </source>
</evidence>
<evidence type="ECO:0000256" key="13">
    <source>
        <dbReference type="HAMAP-Rule" id="MF_01451"/>
    </source>
</evidence>
<dbReference type="InterPro" id="IPR038726">
    <property type="entry name" value="PDDEXK_AddAB-type"/>
</dbReference>
<evidence type="ECO:0000259" key="16">
    <source>
        <dbReference type="PROSITE" id="PS51217"/>
    </source>
</evidence>
<evidence type="ECO:0000259" key="15">
    <source>
        <dbReference type="PROSITE" id="PS51198"/>
    </source>
</evidence>
<dbReference type="PROSITE" id="PS51217">
    <property type="entry name" value="UVRD_HELICASE_CTER"/>
    <property type="match status" value="1"/>
</dbReference>
<dbReference type="EMBL" id="JBHSRI010000002">
    <property type="protein sequence ID" value="MFC6038046.1"/>
    <property type="molecule type" value="Genomic_DNA"/>
</dbReference>
<dbReference type="EC" id="5.6.2.4" evidence="13"/>
<dbReference type="Gene3D" id="3.90.320.10">
    <property type="match status" value="1"/>
</dbReference>
<dbReference type="Pfam" id="PF00580">
    <property type="entry name" value="UvrD-helicase"/>
    <property type="match status" value="1"/>
</dbReference>
<dbReference type="PANTHER" id="PTHR11070:SF48">
    <property type="entry name" value="ATP-DEPENDENT HELICASE_NUCLEASE SUBUNIT A"/>
    <property type="match status" value="1"/>
</dbReference>
<organism evidence="17 18">
    <name type="scientific">Paenisporosarcina macmurdoensis</name>
    <dbReference type="NCBI Taxonomy" id="212659"/>
    <lineage>
        <taxon>Bacteria</taxon>
        <taxon>Bacillati</taxon>
        <taxon>Bacillota</taxon>
        <taxon>Bacilli</taxon>
        <taxon>Bacillales</taxon>
        <taxon>Caryophanaceae</taxon>
        <taxon>Paenisporosarcina</taxon>
    </lineage>
</organism>
<evidence type="ECO:0000256" key="5">
    <source>
        <dbReference type="ARBA" id="ARBA00022806"/>
    </source>
</evidence>
<dbReference type="HAMAP" id="MF_01451">
    <property type="entry name" value="AddA"/>
    <property type="match status" value="1"/>
</dbReference>
<dbReference type="PROSITE" id="PS51198">
    <property type="entry name" value="UVRD_HELICASE_ATP_BIND"/>
    <property type="match status" value="1"/>
</dbReference>
<evidence type="ECO:0000256" key="11">
    <source>
        <dbReference type="ARBA" id="ARBA00034617"/>
    </source>
</evidence>
<dbReference type="InterPro" id="IPR014152">
    <property type="entry name" value="AddA"/>
</dbReference>
<feature type="domain" description="UvrD-like helicase C-terminal" evidence="16">
    <location>
        <begin position="523"/>
        <end position="814"/>
    </location>
</feature>
<evidence type="ECO:0000256" key="12">
    <source>
        <dbReference type="ARBA" id="ARBA00048988"/>
    </source>
</evidence>
<feature type="binding site" evidence="14">
    <location>
        <begin position="31"/>
        <end position="38"/>
    </location>
    <ligand>
        <name>ATP</name>
        <dbReference type="ChEBI" id="CHEBI:30616"/>
    </ligand>
</feature>
<keyword evidence="4 13" id="KW-0378">Hydrolase</keyword>
<comment type="cofactor">
    <cofactor evidence="13">
        <name>Mg(2+)</name>
        <dbReference type="ChEBI" id="CHEBI:18420"/>
    </cofactor>
</comment>
<comment type="caution">
    <text evidence="17">The sequence shown here is derived from an EMBL/GenBank/DDBJ whole genome shotgun (WGS) entry which is preliminary data.</text>
</comment>
<dbReference type="Pfam" id="PF13361">
    <property type="entry name" value="UvrD_C"/>
    <property type="match status" value="1"/>
</dbReference>